<dbReference type="PRINTS" id="PR00081">
    <property type="entry name" value="GDHRDH"/>
</dbReference>
<evidence type="ECO:0000313" key="3">
    <source>
        <dbReference type="Proteomes" id="UP000638648"/>
    </source>
</evidence>
<protein>
    <submittedName>
        <fullName evidence="2">NAD(P)-dependent dehydrogenase (Short-subunit alcohol dehydrogenase family)</fullName>
    </submittedName>
</protein>
<name>A0A927N2P6_9ACTN</name>
<keyword evidence="1" id="KW-0560">Oxidoreductase</keyword>
<dbReference type="SUPFAM" id="SSF51735">
    <property type="entry name" value="NAD(P)-binding Rossmann-fold domains"/>
    <property type="match status" value="1"/>
</dbReference>
<dbReference type="PANTHER" id="PTHR43157">
    <property type="entry name" value="PHOSPHATIDYLINOSITOL-GLYCAN BIOSYNTHESIS CLASS F PROTEIN-RELATED"/>
    <property type="match status" value="1"/>
</dbReference>
<accession>A0A927N2P6</accession>
<gene>
    <name evidence="2" type="ORF">HEB94_008079</name>
</gene>
<dbReference type="AlphaFoldDB" id="A0A927N2P6"/>
<dbReference type="InterPro" id="IPR036291">
    <property type="entry name" value="NAD(P)-bd_dom_sf"/>
</dbReference>
<dbReference type="Proteomes" id="UP000638648">
    <property type="component" value="Unassembled WGS sequence"/>
</dbReference>
<evidence type="ECO:0000256" key="1">
    <source>
        <dbReference type="ARBA" id="ARBA00023002"/>
    </source>
</evidence>
<sequence length="283" mass="30331">MTWSIEGRTVLVTGASNGLGLATSVELARRGATVVMVGRDLTRTTAAVEIVRARTGARPSYLLADFSSQASTRKLAAAFLDRHDRLDVLVNNAGGVHSTRRLTEDGIEATFAVNHLGYFLLTHLLLDRLLASAPARVVTVASAGHRGATLDFDDLGFERGYAIMKAYGRSKLANVLFAAELARRLEGSGVTSNSLHPGAVDTGIWSGAPVWAKPLIRVFARPFFASPQRGAEPIVRLVTDPALEDVTGRYFEKGVPVDPDPLAQDEAVAARLWDVSATLVRSI</sequence>
<keyword evidence="3" id="KW-1185">Reference proteome</keyword>
<dbReference type="Gene3D" id="3.40.50.720">
    <property type="entry name" value="NAD(P)-binding Rossmann-like Domain"/>
    <property type="match status" value="1"/>
</dbReference>
<dbReference type="EMBL" id="JADBEM010000001">
    <property type="protein sequence ID" value="MBE1611231.1"/>
    <property type="molecule type" value="Genomic_DNA"/>
</dbReference>
<proteinExistence type="predicted"/>
<dbReference type="CDD" id="cd05327">
    <property type="entry name" value="retinol-DH_like_SDR_c_like"/>
    <property type="match status" value="1"/>
</dbReference>
<evidence type="ECO:0000313" key="2">
    <source>
        <dbReference type="EMBL" id="MBE1611231.1"/>
    </source>
</evidence>
<dbReference type="PANTHER" id="PTHR43157:SF31">
    <property type="entry name" value="PHOSPHATIDYLINOSITOL-GLYCAN BIOSYNTHESIS CLASS F PROTEIN"/>
    <property type="match status" value="1"/>
</dbReference>
<comment type="caution">
    <text evidence="2">The sequence shown here is derived from an EMBL/GenBank/DDBJ whole genome shotgun (WGS) entry which is preliminary data.</text>
</comment>
<reference evidence="2" key="1">
    <citation type="submission" date="2020-10" db="EMBL/GenBank/DDBJ databases">
        <title>Sequencing the genomes of 1000 actinobacteria strains.</title>
        <authorList>
            <person name="Klenk H.-P."/>
        </authorList>
    </citation>
    <scope>NUCLEOTIDE SEQUENCE</scope>
    <source>
        <strain evidence="2">DSM 45354</strain>
    </source>
</reference>
<dbReference type="InterPro" id="IPR002347">
    <property type="entry name" value="SDR_fam"/>
</dbReference>
<dbReference type="Pfam" id="PF00106">
    <property type="entry name" value="adh_short"/>
    <property type="match status" value="1"/>
</dbReference>
<organism evidence="2 3">
    <name type="scientific">Actinopolymorpha pittospori</name>
    <dbReference type="NCBI Taxonomy" id="648752"/>
    <lineage>
        <taxon>Bacteria</taxon>
        <taxon>Bacillati</taxon>
        <taxon>Actinomycetota</taxon>
        <taxon>Actinomycetes</taxon>
        <taxon>Propionibacteriales</taxon>
        <taxon>Actinopolymorphaceae</taxon>
        <taxon>Actinopolymorpha</taxon>
    </lineage>
</organism>
<dbReference type="RefSeq" id="WP_192754478.1">
    <property type="nucleotide sequence ID" value="NZ_BAABJL010000042.1"/>
</dbReference>
<dbReference type="GO" id="GO:0016491">
    <property type="term" value="F:oxidoreductase activity"/>
    <property type="evidence" value="ECO:0007669"/>
    <property type="project" value="UniProtKB-KW"/>
</dbReference>